<accession>A0A6D2HMW9</accession>
<dbReference type="GO" id="GO:0006574">
    <property type="term" value="P:L-valine catabolic process"/>
    <property type="evidence" value="ECO:0007669"/>
    <property type="project" value="UniProtKB-UniRule"/>
</dbReference>
<name>A0A6D2HMW9_9BRAS</name>
<dbReference type="InterPro" id="IPR032259">
    <property type="entry name" value="HIBYL-CoA-H"/>
</dbReference>
<dbReference type="Proteomes" id="UP000467841">
    <property type="component" value="Unassembled WGS sequence"/>
</dbReference>
<dbReference type="FunFam" id="3.90.226.10:FF:000027">
    <property type="entry name" value="Probable 3-hydroxyisobutyryl-CoA hydrolase 2"/>
    <property type="match status" value="1"/>
</dbReference>
<comment type="caution">
    <text evidence="6">The sequence shown here is derived from an EMBL/GenBank/DDBJ whole genome shotgun (WGS) entry which is preliminary data.</text>
</comment>
<evidence type="ECO:0000259" key="5">
    <source>
        <dbReference type="Pfam" id="PF16113"/>
    </source>
</evidence>
<keyword evidence="7" id="KW-1185">Reference proteome</keyword>
<comment type="pathway">
    <text evidence="4">Amino-acid degradation; L-valine degradation.</text>
</comment>
<gene>
    <name evidence="6" type="ORF">MERR_LOCUS4780</name>
</gene>
<comment type="catalytic activity">
    <reaction evidence="1 4">
        <text>3-hydroxy-2-methylpropanoyl-CoA + H2O = 3-hydroxy-2-methylpropanoate + CoA + H(+)</text>
        <dbReference type="Rhea" id="RHEA:20888"/>
        <dbReference type="ChEBI" id="CHEBI:11805"/>
        <dbReference type="ChEBI" id="CHEBI:15377"/>
        <dbReference type="ChEBI" id="CHEBI:15378"/>
        <dbReference type="ChEBI" id="CHEBI:57287"/>
        <dbReference type="ChEBI" id="CHEBI:57340"/>
        <dbReference type="EC" id="3.1.2.4"/>
    </reaction>
</comment>
<dbReference type="InterPro" id="IPR045004">
    <property type="entry name" value="ECH_dom"/>
</dbReference>
<dbReference type="NCBIfam" id="NF004127">
    <property type="entry name" value="PRK05617.1"/>
    <property type="match status" value="1"/>
</dbReference>
<dbReference type="PANTHER" id="PTHR43176">
    <property type="entry name" value="3-HYDROXYISOBUTYRYL-COA HYDROLASE-RELATED"/>
    <property type="match status" value="1"/>
</dbReference>
<feature type="domain" description="Enoyl-CoA hydratase/isomerase" evidence="5">
    <location>
        <begin position="15"/>
        <end position="349"/>
    </location>
</feature>
<protein>
    <recommendedName>
        <fullName evidence="2 4">3-hydroxyisobutyryl-CoA hydrolase</fullName>
        <shortName evidence="4">HIB-CoA hydrolase</shortName>
        <shortName evidence="4">HIBYL-CoA-H</shortName>
        <ecNumber evidence="2 4">3.1.2.4</ecNumber>
    </recommendedName>
    <alternativeName>
        <fullName evidence="4">3-hydroxyisobutyryl-coenzyme A hydrolase</fullName>
    </alternativeName>
</protein>
<dbReference type="Pfam" id="PF16113">
    <property type="entry name" value="ECH_2"/>
    <property type="match status" value="1"/>
</dbReference>
<dbReference type="SUPFAM" id="SSF52096">
    <property type="entry name" value="ClpP/crotonase"/>
    <property type="match status" value="1"/>
</dbReference>
<comment type="function">
    <text evidence="4">Hydrolyzes 3-hydroxyisobutyryl-CoA (HIBYL-CoA), a saline catabolite. Has high activity toward isobutyryl-CoA. Could be an isobutyryl-CoA dehydrogenase that functions in valine catabolism.</text>
</comment>
<dbReference type="InterPro" id="IPR029045">
    <property type="entry name" value="ClpP/crotonase-like_dom_sf"/>
</dbReference>
<evidence type="ECO:0000313" key="6">
    <source>
        <dbReference type="EMBL" id="CAA7017545.1"/>
    </source>
</evidence>
<evidence type="ECO:0000256" key="2">
    <source>
        <dbReference type="ARBA" id="ARBA00011915"/>
    </source>
</evidence>
<proteinExistence type="inferred from homology"/>
<dbReference type="EC" id="3.1.2.4" evidence="2 4"/>
<comment type="similarity">
    <text evidence="4">Belongs to the enoyl-CoA hydratase/isomerase family.</text>
</comment>
<organism evidence="6 7">
    <name type="scientific">Microthlaspi erraticum</name>
    <dbReference type="NCBI Taxonomy" id="1685480"/>
    <lineage>
        <taxon>Eukaryota</taxon>
        <taxon>Viridiplantae</taxon>
        <taxon>Streptophyta</taxon>
        <taxon>Embryophyta</taxon>
        <taxon>Tracheophyta</taxon>
        <taxon>Spermatophyta</taxon>
        <taxon>Magnoliopsida</taxon>
        <taxon>eudicotyledons</taxon>
        <taxon>Gunneridae</taxon>
        <taxon>Pentapetalae</taxon>
        <taxon>rosids</taxon>
        <taxon>malvids</taxon>
        <taxon>Brassicales</taxon>
        <taxon>Brassicaceae</taxon>
        <taxon>Coluteocarpeae</taxon>
        <taxon>Microthlaspi</taxon>
    </lineage>
</organism>
<dbReference type="PANTHER" id="PTHR43176:SF3">
    <property type="entry name" value="3-HYDROXYISOBUTYRYL-COA HYDROLASE, MITOCHONDRIAL"/>
    <property type="match status" value="1"/>
</dbReference>
<evidence type="ECO:0000256" key="3">
    <source>
        <dbReference type="ARBA" id="ARBA00022801"/>
    </source>
</evidence>
<dbReference type="EMBL" id="CACVBM020000333">
    <property type="protein sequence ID" value="CAA7017545.1"/>
    <property type="molecule type" value="Genomic_DNA"/>
</dbReference>
<sequence length="377" mass="41979">MASHSQVLVEEKSNVRILILNRSKQLNALSSHMISRLLQLFLAYEDDPSVKLVILKGQGRAFCAGGDVSAVVRDIRLGNWRLSAAFMSDEYKLNYVMATYSKPQVSILNGIVMGGGAGVCIHGRFRIATENTVFAMPETAIGLFPDVGASFFLSRLPGFFGEYLGLTGARLDGAEMLACGLATHFVPSTKLAALEADLCRVSSGDPNFASTILDAYTQIPHLKQQSAYHRLDVIDRCFSKRTVEEIISALEREAPKEPDEWISSTITALKKASPASLKISLRSIREGRFQGLGQCLIRENRMVSHVMKGDISKDFVEGCRSILTDKDKNPKWEPCRLEEVKDEMVDKYFKKMEEDEWWEDLKLPPRKNLPASAIAKL</sequence>
<evidence type="ECO:0000256" key="1">
    <source>
        <dbReference type="ARBA" id="ARBA00001709"/>
    </source>
</evidence>
<dbReference type="CDD" id="cd06558">
    <property type="entry name" value="crotonase-like"/>
    <property type="match status" value="1"/>
</dbReference>
<dbReference type="GO" id="GO:0003860">
    <property type="term" value="F:3-hydroxyisobutyryl-CoA hydrolase activity"/>
    <property type="evidence" value="ECO:0007669"/>
    <property type="project" value="UniProtKB-UniRule"/>
</dbReference>
<dbReference type="Gene3D" id="3.90.226.10">
    <property type="entry name" value="2-enoyl-CoA Hydratase, Chain A, domain 1"/>
    <property type="match status" value="1"/>
</dbReference>
<keyword evidence="3 4" id="KW-0378">Hydrolase</keyword>
<dbReference type="AlphaFoldDB" id="A0A6D2HMW9"/>
<dbReference type="OrthoDB" id="16820at2759"/>
<evidence type="ECO:0000256" key="4">
    <source>
        <dbReference type="RuleBase" id="RU369070"/>
    </source>
</evidence>
<reference evidence="6" key="1">
    <citation type="submission" date="2020-01" db="EMBL/GenBank/DDBJ databases">
        <authorList>
            <person name="Mishra B."/>
        </authorList>
    </citation>
    <scope>NUCLEOTIDE SEQUENCE [LARGE SCALE GENOMIC DNA]</scope>
</reference>
<evidence type="ECO:0000313" key="7">
    <source>
        <dbReference type="Proteomes" id="UP000467841"/>
    </source>
</evidence>